<gene>
    <name evidence="2" type="ORF">Voc01_054970</name>
</gene>
<dbReference type="AlphaFoldDB" id="A0A8J3ZZZ2"/>
<dbReference type="Pfam" id="PF01936">
    <property type="entry name" value="NYN"/>
    <property type="match status" value="1"/>
</dbReference>
<keyword evidence="3" id="KW-1185">Reference proteome</keyword>
<feature type="domain" description="NYN" evidence="1">
    <location>
        <begin position="5"/>
        <end position="171"/>
    </location>
</feature>
<protein>
    <submittedName>
        <fullName evidence="2">NYN domain-containing protein</fullName>
    </submittedName>
</protein>
<evidence type="ECO:0000259" key="1">
    <source>
        <dbReference type="Pfam" id="PF01936"/>
    </source>
</evidence>
<organism evidence="2 3">
    <name type="scientific">Virgisporangium ochraceum</name>
    <dbReference type="NCBI Taxonomy" id="65505"/>
    <lineage>
        <taxon>Bacteria</taxon>
        <taxon>Bacillati</taxon>
        <taxon>Actinomycetota</taxon>
        <taxon>Actinomycetes</taxon>
        <taxon>Micromonosporales</taxon>
        <taxon>Micromonosporaceae</taxon>
        <taxon>Virgisporangium</taxon>
    </lineage>
</organism>
<dbReference type="RefSeq" id="WP_203930465.1">
    <property type="nucleotide sequence ID" value="NZ_BOPH01000081.1"/>
</dbReference>
<accession>A0A8J3ZZZ2</accession>
<name>A0A8J3ZZZ2_9ACTN</name>
<sequence>MDARRTALFVDFDNFFGGLLAADPEAALAVVERPSVWLRRLADAHHDDVSRRWLILRSYMNPAGWVDDPRAPGTRLYFSKFRPFFTRAGFEVIDCPSLTRGAKNGADIRITIDVMTAMRATVRYDEFIIASSDADFTPLLQVVRAEDRYITVIATGPTSAAYEALADRYLDEQDVVDLMSEPGDDVGIDNLDVVDEPVPVPATPVPTTSVSADKRAFRQWIEAAYARADEPLNLAQLAEQAARHLGPAARASRWFGAGSFVKAVTRLDLPNVGFSQHHMWDVTRHEPPVDAMAAETGPVELPAAVSAFSAITNLPRIGSDSWPVIFELLAEYLHEGTFSLTEATRWPRHRAAERGLQIPRSGFMFAVRACRWAGTMLNTEPNASAKDIGRLVLDGVLAQSRLAGMDPTDAEIAELRSWLHVD</sequence>
<dbReference type="Proteomes" id="UP000635606">
    <property type="component" value="Unassembled WGS sequence"/>
</dbReference>
<dbReference type="GO" id="GO:0004540">
    <property type="term" value="F:RNA nuclease activity"/>
    <property type="evidence" value="ECO:0007669"/>
    <property type="project" value="InterPro"/>
</dbReference>
<comment type="caution">
    <text evidence="2">The sequence shown here is derived from an EMBL/GenBank/DDBJ whole genome shotgun (WGS) entry which is preliminary data.</text>
</comment>
<dbReference type="Gene3D" id="3.40.50.1010">
    <property type="entry name" value="5'-nuclease"/>
    <property type="match status" value="1"/>
</dbReference>
<evidence type="ECO:0000313" key="3">
    <source>
        <dbReference type="Proteomes" id="UP000635606"/>
    </source>
</evidence>
<reference evidence="2" key="1">
    <citation type="submission" date="2021-01" db="EMBL/GenBank/DDBJ databases">
        <title>Whole genome shotgun sequence of Virgisporangium ochraceum NBRC 16418.</title>
        <authorList>
            <person name="Komaki H."/>
            <person name="Tamura T."/>
        </authorList>
    </citation>
    <scope>NUCLEOTIDE SEQUENCE</scope>
    <source>
        <strain evidence="2">NBRC 16418</strain>
    </source>
</reference>
<evidence type="ECO:0000313" key="2">
    <source>
        <dbReference type="EMBL" id="GIJ70580.1"/>
    </source>
</evidence>
<proteinExistence type="predicted"/>
<dbReference type="InterPro" id="IPR021139">
    <property type="entry name" value="NYN"/>
</dbReference>
<dbReference type="EMBL" id="BOPH01000081">
    <property type="protein sequence ID" value="GIJ70580.1"/>
    <property type="molecule type" value="Genomic_DNA"/>
</dbReference>